<evidence type="ECO:0000256" key="17">
    <source>
        <dbReference type="ARBA" id="ARBA00063638"/>
    </source>
</evidence>
<evidence type="ECO:0000256" key="16">
    <source>
        <dbReference type="ARBA" id="ARBA00051245"/>
    </source>
</evidence>
<dbReference type="SUPFAM" id="SSF50729">
    <property type="entry name" value="PH domain-like"/>
    <property type="match status" value="1"/>
</dbReference>
<keyword evidence="4" id="KW-0597">Phosphoprotein</keyword>
<dbReference type="FunFam" id="3.30.200.20:FF:000135">
    <property type="entry name" value="Tyrosine-protein kinase"/>
    <property type="match status" value="1"/>
</dbReference>
<dbReference type="GeneTree" id="ENSGT00940000161827"/>
<dbReference type="Gene3D" id="3.30.505.10">
    <property type="entry name" value="SH2 domain"/>
    <property type="match status" value="1"/>
</dbReference>
<dbReference type="GO" id="GO:0031234">
    <property type="term" value="C:extrinsic component of cytoplasmic side of plasma membrane"/>
    <property type="evidence" value="ECO:0007669"/>
    <property type="project" value="Ensembl"/>
</dbReference>
<dbReference type="SUPFAM" id="SSF55550">
    <property type="entry name" value="SH2 domain"/>
    <property type="match status" value="1"/>
</dbReference>
<dbReference type="Gene3D" id="1.20.80.10">
    <property type="match status" value="1"/>
</dbReference>
<keyword evidence="15 18" id="KW-0829">Tyrosine-protein kinase</keyword>
<dbReference type="KEGG" id="cpic:101946232"/>
<dbReference type="PIRSF" id="PIRSF000636">
    <property type="entry name" value="TyrPK_Jak"/>
    <property type="match status" value="1"/>
</dbReference>
<dbReference type="PROSITE" id="PS50001">
    <property type="entry name" value="SH2"/>
    <property type="match status" value="1"/>
</dbReference>
<reference evidence="20" key="1">
    <citation type="submission" date="2025-08" db="UniProtKB">
        <authorList>
            <consortium name="Ensembl"/>
        </authorList>
    </citation>
    <scope>IDENTIFICATION</scope>
</reference>
<keyword evidence="13" id="KW-1064">Adaptive immunity</keyword>
<dbReference type="InterPro" id="IPR011993">
    <property type="entry name" value="PH-like_dom_sf"/>
</dbReference>
<dbReference type="PROSITE" id="PS00109">
    <property type="entry name" value="PROTEIN_KINASE_TYR"/>
    <property type="match status" value="1"/>
</dbReference>
<dbReference type="InterPro" id="IPR001245">
    <property type="entry name" value="Ser-Thr/Tyr_kinase_cat_dom"/>
</dbReference>
<dbReference type="OrthoDB" id="1915767at2759"/>
<dbReference type="Pfam" id="PF18379">
    <property type="entry name" value="FERM_F1"/>
    <property type="match status" value="1"/>
</dbReference>
<dbReference type="SMART" id="SM00219">
    <property type="entry name" value="TyrKc"/>
    <property type="match status" value="2"/>
</dbReference>
<keyword evidence="10 18" id="KW-0067">ATP-binding</keyword>
<dbReference type="Pfam" id="PF17887">
    <property type="entry name" value="Jak1_Phl"/>
    <property type="match status" value="1"/>
</dbReference>
<dbReference type="InterPro" id="IPR019749">
    <property type="entry name" value="Band_41_domain"/>
</dbReference>
<evidence type="ECO:0000256" key="3">
    <source>
        <dbReference type="ARBA" id="ARBA00022490"/>
    </source>
</evidence>
<keyword evidence="3" id="KW-0963">Cytoplasm</keyword>
<dbReference type="OMA" id="MENQCHG"/>
<evidence type="ECO:0000256" key="10">
    <source>
        <dbReference type="ARBA" id="ARBA00022840"/>
    </source>
</evidence>
<keyword evidence="21" id="KW-1185">Reference proteome</keyword>
<keyword evidence="11" id="KW-0391">Immunity</keyword>
<evidence type="ECO:0000256" key="14">
    <source>
        <dbReference type="ARBA" id="ARBA00023136"/>
    </source>
</evidence>
<dbReference type="InterPro" id="IPR000719">
    <property type="entry name" value="Prot_kinase_dom"/>
</dbReference>
<name>A0A8C3HEH5_CHRPI</name>
<evidence type="ECO:0000256" key="7">
    <source>
        <dbReference type="ARBA" id="ARBA00022737"/>
    </source>
</evidence>
<dbReference type="EC" id="2.7.10.2" evidence="18 19"/>
<dbReference type="GO" id="GO:0012505">
    <property type="term" value="C:endomembrane system"/>
    <property type="evidence" value="ECO:0007669"/>
    <property type="project" value="UniProtKB-SubCell"/>
</dbReference>
<dbReference type="GO" id="GO:0005829">
    <property type="term" value="C:cytosol"/>
    <property type="evidence" value="ECO:0007669"/>
    <property type="project" value="TreeGrafter"/>
</dbReference>
<dbReference type="GO" id="GO:0045087">
    <property type="term" value="P:innate immune response"/>
    <property type="evidence" value="ECO:0007669"/>
    <property type="project" value="UniProtKB-KW"/>
</dbReference>
<dbReference type="PROSITE" id="PS50057">
    <property type="entry name" value="FERM_3"/>
    <property type="match status" value="1"/>
</dbReference>
<evidence type="ECO:0000313" key="21">
    <source>
        <dbReference type="Proteomes" id="UP000694380"/>
    </source>
</evidence>
<dbReference type="FunFam" id="3.30.505.10:FF:000073">
    <property type="entry name" value="Tyrosine-protein kinase"/>
    <property type="match status" value="1"/>
</dbReference>
<evidence type="ECO:0000256" key="1">
    <source>
        <dbReference type="ARBA" id="ARBA00004184"/>
    </source>
</evidence>
<dbReference type="GO" id="GO:0007259">
    <property type="term" value="P:cell surface receptor signaling pathway via JAK-STAT"/>
    <property type="evidence" value="ECO:0007669"/>
    <property type="project" value="TreeGrafter"/>
</dbReference>
<dbReference type="FunFam" id="1.10.510.10:FF:000114">
    <property type="entry name" value="Tyrosine-protein kinase JAK2"/>
    <property type="match status" value="1"/>
</dbReference>
<dbReference type="Gene3D" id="3.30.200.20">
    <property type="entry name" value="Phosphorylase Kinase, domain 1"/>
    <property type="match status" value="2"/>
</dbReference>
<dbReference type="Gene3D" id="1.10.510.10">
    <property type="entry name" value="Transferase(Phosphotransferase) domain 1"/>
    <property type="match status" value="2"/>
</dbReference>
<dbReference type="GO" id="GO:0035723">
    <property type="term" value="P:interleukin-15-mediated signaling pathway"/>
    <property type="evidence" value="ECO:0007669"/>
    <property type="project" value="Ensembl"/>
</dbReference>
<dbReference type="GeneID" id="101946232"/>
<evidence type="ECO:0000256" key="6">
    <source>
        <dbReference type="ARBA" id="ARBA00022679"/>
    </source>
</evidence>
<dbReference type="InterPro" id="IPR035963">
    <property type="entry name" value="FERM_2"/>
</dbReference>
<dbReference type="GO" id="GO:0005131">
    <property type="term" value="F:growth hormone receptor binding"/>
    <property type="evidence" value="ECO:0007669"/>
    <property type="project" value="TreeGrafter"/>
</dbReference>
<evidence type="ECO:0000256" key="13">
    <source>
        <dbReference type="ARBA" id="ARBA00023130"/>
    </source>
</evidence>
<dbReference type="Pfam" id="PF18377">
    <property type="entry name" value="FERM_F2"/>
    <property type="match status" value="1"/>
</dbReference>
<dbReference type="InterPro" id="IPR041046">
    <property type="entry name" value="FERM_F2"/>
</dbReference>
<dbReference type="InterPro" id="IPR017441">
    <property type="entry name" value="Protein_kinase_ATP_BS"/>
</dbReference>
<dbReference type="SMART" id="SM00252">
    <property type="entry name" value="SH2"/>
    <property type="match status" value="1"/>
</dbReference>
<dbReference type="GO" id="GO:0008284">
    <property type="term" value="P:positive regulation of cell population proliferation"/>
    <property type="evidence" value="ECO:0007669"/>
    <property type="project" value="UniProtKB-ARBA"/>
</dbReference>
<dbReference type="PRINTS" id="PR01823">
    <property type="entry name" value="JANUSKINASE"/>
</dbReference>
<dbReference type="GO" id="GO:2000329">
    <property type="term" value="P:negative regulation of T-helper 17 cell lineage commitment"/>
    <property type="evidence" value="ECO:0007669"/>
    <property type="project" value="Ensembl"/>
</dbReference>
<dbReference type="Pfam" id="PF21990">
    <property type="entry name" value="SH2_1"/>
    <property type="match status" value="1"/>
</dbReference>
<dbReference type="InterPro" id="IPR051286">
    <property type="entry name" value="JAK"/>
</dbReference>
<dbReference type="InterPro" id="IPR041381">
    <property type="entry name" value="JAK1-3/TYK2_PHL_dom"/>
</dbReference>
<protein>
    <recommendedName>
        <fullName evidence="18 19">Tyrosine-protein kinase</fullName>
        <ecNumber evidence="18 19">2.7.10.2</ecNumber>
    </recommendedName>
</protein>
<gene>
    <name evidence="20" type="primary">JAK3</name>
</gene>
<dbReference type="Ensembl" id="ENSCPBT00000019909.1">
    <property type="protein sequence ID" value="ENSCPBP00000016838.1"/>
    <property type="gene ID" value="ENSCPBG00000012387.1"/>
</dbReference>
<evidence type="ECO:0000256" key="5">
    <source>
        <dbReference type="ARBA" id="ARBA00022588"/>
    </source>
</evidence>
<dbReference type="GO" id="GO:0005856">
    <property type="term" value="C:cytoskeleton"/>
    <property type="evidence" value="ECO:0007669"/>
    <property type="project" value="UniProtKB-UniRule"/>
</dbReference>
<dbReference type="GO" id="GO:0030154">
    <property type="term" value="P:cell differentiation"/>
    <property type="evidence" value="ECO:0007669"/>
    <property type="project" value="TreeGrafter"/>
</dbReference>
<keyword evidence="5" id="KW-0399">Innate immunity</keyword>
<evidence type="ECO:0000256" key="15">
    <source>
        <dbReference type="ARBA" id="ARBA00023137"/>
    </source>
</evidence>
<dbReference type="SUPFAM" id="SSF56112">
    <property type="entry name" value="Protein kinase-like (PK-like)"/>
    <property type="match status" value="2"/>
</dbReference>
<keyword evidence="14" id="KW-0472">Membrane</keyword>
<dbReference type="SMART" id="SM00295">
    <property type="entry name" value="B41"/>
    <property type="match status" value="1"/>
</dbReference>
<keyword evidence="6 18" id="KW-0808">Transferase</keyword>
<dbReference type="InterPro" id="IPR020635">
    <property type="entry name" value="Tyr_kinase_cat_dom"/>
</dbReference>
<dbReference type="PROSITE" id="PS00107">
    <property type="entry name" value="PROTEIN_KINASE_ATP"/>
    <property type="match status" value="1"/>
</dbReference>
<dbReference type="GO" id="GO:0035771">
    <property type="term" value="P:interleukin-4-mediated signaling pathway"/>
    <property type="evidence" value="ECO:0007669"/>
    <property type="project" value="Ensembl"/>
</dbReference>
<dbReference type="GO" id="GO:0038113">
    <property type="term" value="P:interleukin-9-mediated signaling pathway"/>
    <property type="evidence" value="ECO:0007669"/>
    <property type="project" value="Ensembl"/>
</dbReference>
<comment type="similarity">
    <text evidence="18">Belongs to the protein kinase superfamily. Tyr protein kinase family. JAK subfamily.</text>
</comment>
<dbReference type="FunFam" id="1.10.510.10:FF:000110">
    <property type="entry name" value="Tyrosine-protein kinase"/>
    <property type="match status" value="1"/>
</dbReference>
<evidence type="ECO:0000256" key="19">
    <source>
        <dbReference type="RuleBase" id="RU362096"/>
    </source>
</evidence>
<dbReference type="GO" id="GO:0002250">
    <property type="term" value="P:adaptive immune response"/>
    <property type="evidence" value="ECO:0007669"/>
    <property type="project" value="UniProtKB-KW"/>
</dbReference>
<evidence type="ECO:0000256" key="18">
    <source>
        <dbReference type="PIRNR" id="PIRNR000636"/>
    </source>
</evidence>
<dbReference type="PRINTS" id="PR00109">
    <property type="entry name" value="TYRKINASE"/>
</dbReference>
<dbReference type="InterPro" id="IPR041155">
    <property type="entry name" value="FERM_F1"/>
</dbReference>
<dbReference type="InterPro" id="IPR000299">
    <property type="entry name" value="FERM_domain"/>
</dbReference>
<dbReference type="Proteomes" id="UP000694380">
    <property type="component" value="Unplaced"/>
</dbReference>
<keyword evidence="7" id="KW-0677">Repeat</keyword>
<evidence type="ECO:0000313" key="20">
    <source>
        <dbReference type="Ensembl" id="ENSCPBP00000016838.1"/>
    </source>
</evidence>
<evidence type="ECO:0000256" key="8">
    <source>
        <dbReference type="ARBA" id="ARBA00022741"/>
    </source>
</evidence>
<evidence type="ECO:0000256" key="4">
    <source>
        <dbReference type="ARBA" id="ARBA00022553"/>
    </source>
</evidence>
<dbReference type="CTD" id="3718"/>
<proteinExistence type="inferred from homology"/>
<accession>A0A8C3HEH5</accession>
<dbReference type="AlphaFoldDB" id="A0A8C3HEH5"/>
<dbReference type="InterPro" id="IPR000980">
    <property type="entry name" value="SH2"/>
</dbReference>
<organism evidence="20 21">
    <name type="scientific">Chrysemys picta bellii</name>
    <name type="common">Western painted turtle</name>
    <name type="synonym">Emys bellii</name>
    <dbReference type="NCBI Taxonomy" id="8478"/>
    <lineage>
        <taxon>Eukaryota</taxon>
        <taxon>Metazoa</taxon>
        <taxon>Chordata</taxon>
        <taxon>Craniata</taxon>
        <taxon>Vertebrata</taxon>
        <taxon>Euteleostomi</taxon>
        <taxon>Archelosauria</taxon>
        <taxon>Testudinata</taxon>
        <taxon>Testudines</taxon>
        <taxon>Cryptodira</taxon>
        <taxon>Durocryptodira</taxon>
        <taxon>Testudinoidea</taxon>
        <taxon>Emydidae</taxon>
        <taxon>Chrysemys</taxon>
    </lineage>
</organism>
<dbReference type="GO" id="GO:0035556">
    <property type="term" value="P:intracellular signal transduction"/>
    <property type="evidence" value="ECO:0007669"/>
    <property type="project" value="InterPro"/>
</dbReference>
<dbReference type="InterPro" id="IPR011009">
    <property type="entry name" value="Kinase-like_dom_sf"/>
</dbReference>
<comment type="catalytic activity">
    <reaction evidence="16 18 19">
        <text>L-tyrosyl-[protein] + ATP = O-phospho-L-tyrosyl-[protein] + ADP + H(+)</text>
        <dbReference type="Rhea" id="RHEA:10596"/>
        <dbReference type="Rhea" id="RHEA-COMP:10136"/>
        <dbReference type="Rhea" id="RHEA-COMP:20101"/>
        <dbReference type="ChEBI" id="CHEBI:15378"/>
        <dbReference type="ChEBI" id="CHEBI:30616"/>
        <dbReference type="ChEBI" id="CHEBI:46858"/>
        <dbReference type="ChEBI" id="CHEBI:61978"/>
        <dbReference type="ChEBI" id="CHEBI:456216"/>
        <dbReference type="EC" id="2.7.10.2"/>
    </reaction>
</comment>
<evidence type="ECO:0000256" key="2">
    <source>
        <dbReference type="ARBA" id="ARBA00004496"/>
    </source>
</evidence>
<evidence type="ECO:0000256" key="9">
    <source>
        <dbReference type="ARBA" id="ARBA00022777"/>
    </source>
</evidence>
<dbReference type="InterPro" id="IPR019748">
    <property type="entry name" value="FERM_central"/>
</dbReference>
<dbReference type="GO" id="GO:0060397">
    <property type="term" value="P:growth hormone receptor signaling pathway via JAK-STAT"/>
    <property type="evidence" value="ECO:0007669"/>
    <property type="project" value="TreeGrafter"/>
</dbReference>
<dbReference type="Gene3D" id="2.30.29.30">
    <property type="entry name" value="Pleckstrin-homology domain (PH domain)/Phosphotyrosine-binding domain (PTB)"/>
    <property type="match status" value="1"/>
</dbReference>
<dbReference type="InterPro" id="IPR036860">
    <property type="entry name" value="SH2_dom_sf"/>
</dbReference>
<reference evidence="20" key="2">
    <citation type="submission" date="2025-09" db="UniProtKB">
        <authorList>
            <consortium name="Ensembl"/>
        </authorList>
    </citation>
    <scope>IDENTIFICATION</scope>
</reference>
<dbReference type="InterPro" id="IPR016251">
    <property type="entry name" value="Tyr_kinase_non-rcpt_Jak/Tyk2"/>
</dbReference>
<keyword evidence="9 18" id="KW-0418">Kinase</keyword>
<evidence type="ECO:0000256" key="12">
    <source>
        <dbReference type="ARBA" id="ARBA00022999"/>
    </source>
</evidence>
<dbReference type="GO" id="GO:0019903">
    <property type="term" value="F:protein phosphatase binding"/>
    <property type="evidence" value="ECO:0007669"/>
    <property type="project" value="Ensembl"/>
</dbReference>
<dbReference type="PROSITE" id="PS50011">
    <property type="entry name" value="PROTEIN_KINASE_DOM"/>
    <property type="match status" value="2"/>
</dbReference>
<comment type="subunit">
    <text evidence="17">Interacts with STAM2 and MYO18A. Interacts with SHB. Interacts with CD69.</text>
</comment>
<dbReference type="InterPro" id="IPR014352">
    <property type="entry name" value="FERM/acyl-CoA-bd_prot_sf"/>
</dbReference>
<dbReference type="PANTHER" id="PTHR45807:SF3">
    <property type="entry name" value="TYROSINE-PROTEIN KINASE JAK3"/>
    <property type="match status" value="1"/>
</dbReference>
<dbReference type="GO" id="GO:0005524">
    <property type="term" value="F:ATP binding"/>
    <property type="evidence" value="ECO:0007669"/>
    <property type="project" value="UniProtKB-UniRule"/>
</dbReference>
<dbReference type="InterPro" id="IPR008266">
    <property type="entry name" value="Tyr_kinase_AS"/>
</dbReference>
<evidence type="ECO:0000256" key="11">
    <source>
        <dbReference type="ARBA" id="ARBA00022859"/>
    </source>
</evidence>
<dbReference type="PANTHER" id="PTHR45807">
    <property type="entry name" value="TYROSINE-PROTEIN KINASE HOPSCOTCH"/>
    <property type="match status" value="1"/>
</dbReference>
<dbReference type="FunFam" id="3.30.200.20:FF:000084">
    <property type="entry name" value="Tyrosine-protein kinase"/>
    <property type="match status" value="1"/>
</dbReference>
<dbReference type="GO" id="GO:0004715">
    <property type="term" value="F:non-membrane spanning protein tyrosine kinase activity"/>
    <property type="evidence" value="ECO:0007669"/>
    <property type="project" value="UniProtKB-UniRule"/>
</dbReference>
<comment type="subcellular location">
    <subcellularLocation>
        <location evidence="2">Cytoplasm</location>
    </subcellularLocation>
    <subcellularLocation>
        <location evidence="1">Endomembrane system</location>
        <topology evidence="1">Peripheral membrane protein</topology>
    </subcellularLocation>
</comment>
<dbReference type="CDD" id="cd14473">
    <property type="entry name" value="FERM_B-lobe"/>
    <property type="match status" value="1"/>
</dbReference>
<dbReference type="GO" id="GO:0038110">
    <property type="term" value="P:interleukin-2-mediated signaling pathway"/>
    <property type="evidence" value="ECO:0007669"/>
    <property type="project" value="Ensembl"/>
</dbReference>
<dbReference type="GO" id="GO:0038111">
    <property type="term" value="P:interleukin-7-mediated signaling pathway"/>
    <property type="evidence" value="ECO:0007669"/>
    <property type="project" value="Ensembl"/>
</dbReference>
<dbReference type="SUPFAM" id="SSF47031">
    <property type="entry name" value="Second domain of FERM"/>
    <property type="match status" value="1"/>
</dbReference>
<keyword evidence="8 18" id="KW-0547">Nucleotide-binding</keyword>
<keyword evidence="12" id="KW-0727">SH2 domain</keyword>
<dbReference type="Pfam" id="PF07714">
    <property type="entry name" value="PK_Tyr_Ser-Thr"/>
    <property type="match status" value="2"/>
</dbReference>
<sequence>MPSSLSRPREREPSPLAPCPAGEGRAAPAETSPRMRLPPTMAPLGEETPLIGNRSCSLSSMESGTLQVYLYHPANTPRSDPDLGGVLTFTYGEYLAEELCVAAAKACGILPVCHSLFALATEDLKCWFPPNHLFTVDNSSCQVVVYRIRFFFPNWFGPGKSYRFGLLNDRASAVLDCPTINYLFAQSRSDFISGRMEGALSLQLQEECLSLAVLDMLRMVKERKWSLEEIFSSVSYKSCIPETLRHQIQQQSFLTRKRIRRKFHKSLRRISGCQTDDCALKLKYLIDLEKLERTWVEESFPVRAPSGCEPGQEEQRVIHVSGENGIFWSHGGDESRQPFCDFPEIADISIKQASRDSNPVENRIVTVTKTDNRILEVEFLTLREALSFVSLIDGYYRLTADAHHYFCKAVAPPRLLENMENQCHGPIRSEFAVKKLAANNEGDYLLRRSPQDFDSYLLTVCIKTCLGRDYKGCLIQRDKDGSFSLSGVARRFCSLQELLCTYQNCTLHADGVALRLGTCCPPRPKEKSNLLIVRGSCCQLPGSPAAPRRSVNQMMFHKIQPENLLMCENLGQGSFTKIYRGIKRDQDDDECHETQVLLKVMDGSHGNCSESFLEAASTMSQISHKHLVLLYGVSIKENSIMVQEYVKFGALDIYLKKNQAGGKVTASWKLEVAKQLAYALNFLEDKKIVHGNVSAKKVLLAREGDAVSGSPPFIKLSDPGVSLTMLAKEMLIDRIPWVAPECIGDPKNLALESDKWSFGATVWEIFSGGTMPTSALEPLSKLQFYQNSLQLPAPKWTELANLITQCMDYRPSWRPSFRAIIRDLNSLITSDYELLSDLAPSELPAKDGFWGFITGPVCQDPTIYEERHLKYMCVLGKGNFGSVELCRYDPLDDSTGELVAVKRLQQSSAEQLQDFEREIAILRALHNDFIVKYRGVCYSLGRRSLRLVMEYLPKGCLREYLQKNQERLDHKRLLLYAWQICKGMEYLGSQRYVHRDLASRNILVENETHVKIGDFGLAKLLPQDKEYYVVREPGQSPVFWYAPESLSDNVFSRESDVWSFGVVLYELFTYSNRSQSPSEEFLRMMGLDKPMPIICHLLELLKDDRRLPAPPGCPAEVHGLMLSCWAFSQSKRPKFSELGPKLEALRDSRSKVRG</sequence>